<proteinExistence type="predicted"/>
<dbReference type="AlphaFoldDB" id="A0A8T2BB26"/>
<dbReference type="Proteomes" id="UP000694251">
    <property type="component" value="Chromosome 8"/>
</dbReference>
<keyword evidence="3" id="KW-1185">Reference proteome</keyword>
<dbReference type="EMBL" id="JAEFBJ010000008">
    <property type="protein sequence ID" value="KAG7584398.1"/>
    <property type="molecule type" value="Genomic_DNA"/>
</dbReference>
<evidence type="ECO:0000313" key="2">
    <source>
        <dbReference type="EMBL" id="KAG7584398.1"/>
    </source>
</evidence>
<gene>
    <name evidence="2" type="ORF">ISN44_As08g038570</name>
</gene>
<name>A0A8T2BB26_ARASU</name>
<sequence length="47" mass="5173">MSKDDVEKEKRRRADKAAGDSIICTQVPPEQVADSDDGPLGWVGHTY</sequence>
<reference evidence="2 3" key="1">
    <citation type="submission" date="2020-12" db="EMBL/GenBank/DDBJ databases">
        <title>Concerted genomic and epigenomic changes stabilize Arabidopsis allopolyploids.</title>
        <authorList>
            <person name="Chen Z."/>
        </authorList>
    </citation>
    <scope>NUCLEOTIDE SEQUENCE [LARGE SCALE GENOMIC DNA]</scope>
    <source>
        <strain evidence="2">As9502</strain>
        <tissue evidence="2">Leaf</tissue>
    </source>
</reference>
<evidence type="ECO:0000256" key="1">
    <source>
        <dbReference type="SAM" id="MobiDB-lite"/>
    </source>
</evidence>
<feature type="region of interest" description="Disordered" evidence="1">
    <location>
        <begin position="1"/>
        <end position="22"/>
    </location>
</feature>
<accession>A0A8T2BB26</accession>
<feature type="non-terminal residue" evidence="2">
    <location>
        <position position="47"/>
    </location>
</feature>
<evidence type="ECO:0000313" key="3">
    <source>
        <dbReference type="Proteomes" id="UP000694251"/>
    </source>
</evidence>
<protein>
    <submittedName>
        <fullName evidence="2">Uncharacterized protein</fullName>
    </submittedName>
</protein>
<comment type="caution">
    <text evidence="2">The sequence shown here is derived from an EMBL/GenBank/DDBJ whole genome shotgun (WGS) entry which is preliminary data.</text>
</comment>
<organism evidence="2 3">
    <name type="scientific">Arabidopsis suecica</name>
    <name type="common">Swedish thale-cress</name>
    <name type="synonym">Cardaminopsis suecica</name>
    <dbReference type="NCBI Taxonomy" id="45249"/>
    <lineage>
        <taxon>Eukaryota</taxon>
        <taxon>Viridiplantae</taxon>
        <taxon>Streptophyta</taxon>
        <taxon>Embryophyta</taxon>
        <taxon>Tracheophyta</taxon>
        <taxon>Spermatophyta</taxon>
        <taxon>Magnoliopsida</taxon>
        <taxon>eudicotyledons</taxon>
        <taxon>Gunneridae</taxon>
        <taxon>Pentapetalae</taxon>
        <taxon>rosids</taxon>
        <taxon>malvids</taxon>
        <taxon>Brassicales</taxon>
        <taxon>Brassicaceae</taxon>
        <taxon>Camelineae</taxon>
        <taxon>Arabidopsis</taxon>
    </lineage>
</organism>